<name>A0A8G1RZ80_9EURO</name>
<gene>
    <name evidence="2" type="ORF">BO72DRAFT_5674</name>
</gene>
<dbReference type="GeneID" id="63867866"/>
<evidence type="ECO:0000313" key="3">
    <source>
        <dbReference type="Proteomes" id="UP000249789"/>
    </source>
</evidence>
<proteinExistence type="predicted"/>
<accession>A0A8G1RZ80</accession>
<reference evidence="2 3" key="1">
    <citation type="submission" date="2018-02" db="EMBL/GenBank/DDBJ databases">
        <title>The genomes of Aspergillus section Nigri reveals drivers in fungal speciation.</title>
        <authorList>
            <consortium name="DOE Joint Genome Institute"/>
            <person name="Vesth T.C."/>
            <person name="Nybo J."/>
            <person name="Theobald S."/>
            <person name="Brandl J."/>
            <person name="Frisvad J.C."/>
            <person name="Nielsen K.F."/>
            <person name="Lyhne E.K."/>
            <person name="Kogle M.E."/>
            <person name="Kuo A."/>
            <person name="Riley R."/>
            <person name="Clum A."/>
            <person name="Nolan M."/>
            <person name="Lipzen A."/>
            <person name="Salamov A."/>
            <person name="Henrissat B."/>
            <person name="Wiebenga A."/>
            <person name="De vries R.P."/>
            <person name="Grigoriev I.V."/>
            <person name="Mortensen U.H."/>
            <person name="Andersen M.R."/>
            <person name="Baker S.E."/>
        </authorList>
    </citation>
    <scope>NUCLEOTIDE SEQUENCE [LARGE SCALE GENOMIC DNA]</scope>
    <source>
        <strain evidence="2 3">CBS 313.89</strain>
    </source>
</reference>
<dbReference type="VEuPathDB" id="FungiDB:BO72DRAFT_5674"/>
<organism evidence="2 3">
    <name type="scientific">Aspergillus fijiensis CBS 313.89</name>
    <dbReference type="NCBI Taxonomy" id="1448319"/>
    <lineage>
        <taxon>Eukaryota</taxon>
        <taxon>Fungi</taxon>
        <taxon>Dikarya</taxon>
        <taxon>Ascomycota</taxon>
        <taxon>Pezizomycotina</taxon>
        <taxon>Eurotiomycetes</taxon>
        <taxon>Eurotiomycetidae</taxon>
        <taxon>Eurotiales</taxon>
        <taxon>Aspergillaceae</taxon>
        <taxon>Aspergillus</taxon>
    </lineage>
</organism>
<feature type="chain" id="PRO_5034677746" description="Extracellular membrane protein CFEM domain-containing protein" evidence="1">
    <location>
        <begin position="31"/>
        <end position="107"/>
    </location>
</feature>
<protein>
    <recommendedName>
        <fullName evidence="4">Extracellular membrane protein CFEM domain-containing protein</fullName>
    </recommendedName>
</protein>
<dbReference type="PROSITE" id="PS51257">
    <property type="entry name" value="PROKAR_LIPOPROTEIN"/>
    <property type="match status" value="1"/>
</dbReference>
<sequence>MTRTTRISDRSKRLFFVWFWFGSCCPHLMNVMNAHCGRMDWTELVCGWDHTGTTPDGMSACTVYVLEGCIAVASGVFSGRWRCALSDCRTATECDVSRIAYALNCYS</sequence>
<dbReference type="AlphaFoldDB" id="A0A8G1RZ80"/>
<evidence type="ECO:0008006" key="4">
    <source>
        <dbReference type="Google" id="ProtNLM"/>
    </source>
</evidence>
<keyword evidence="1" id="KW-0732">Signal</keyword>
<dbReference type="Proteomes" id="UP000249789">
    <property type="component" value="Unassembled WGS sequence"/>
</dbReference>
<feature type="signal peptide" evidence="1">
    <location>
        <begin position="1"/>
        <end position="30"/>
    </location>
</feature>
<dbReference type="EMBL" id="KZ824621">
    <property type="protein sequence ID" value="RAK82657.1"/>
    <property type="molecule type" value="Genomic_DNA"/>
</dbReference>
<evidence type="ECO:0000256" key="1">
    <source>
        <dbReference type="SAM" id="SignalP"/>
    </source>
</evidence>
<keyword evidence="3" id="KW-1185">Reference proteome</keyword>
<evidence type="ECO:0000313" key="2">
    <source>
        <dbReference type="EMBL" id="RAK82657.1"/>
    </source>
</evidence>
<dbReference type="RefSeq" id="XP_040806667.1">
    <property type="nucleotide sequence ID" value="XM_040950531.1"/>
</dbReference>